<dbReference type="Gene3D" id="3.90.1150.10">
    <property type="entry name" value="Aspartate Aminotransferase, domain 1"/>
    <property type="match status" value="1"/>
</dbReference>
<comment type="caution">
    <text evidence="4">The sequence shown here is derived from an EMBL/GenBank/DDBJ whole genome shotgun (WGS) entry which is preliminary data.</text>
</comment>
<sequence>MQSQVIDNVIILISGPVIVIDEGYLSIIGLTFAAACCYHRPPMTQLTSEGAPPPFGRELLKYFAFDPDYVNLNHGSYGSLPLPVLAACNELTMRIEANPDVFVRVDQTPLITATRERIAKFVNAKTEEVVLVRNTSHGINTIMRSFDFKEGDVMVTCSTTYDAMSALARAIADGPTHPTISQFTLTFPTSHAAIVSAYRAHLRAIPRHPGQTVVALIDAIISVPGALLPWQELVKVCKEEGVYSVIDAAHAIGQEPNIDLAKADPDFWVSNCHKWLFAKRGCAIMFVAERNQGIVRSSFPVSKTYISTKDRKFPGESFVEQYNWNGTIDFVPPLSIGPALDFRNWLGGEKKINDYCHSMAIKGGARLAEIFGTQVMDQTGEFTCSLVNVQIPLPSSIKPTNEINDLFYQKMLAPTNRKTKVSAAVYYHNGAWWTRCSAQIWTEIEDFELLGAVLTEVCQEVLTENREQLE</sequence>
<reference evidence="4" key="1">
    <citation type="submission" date="2023-11" db="EMBL/GenBank/DDBJ databases">
        <authorList>
            <person name="De Vega J J."/>
            <person name="De Vega J J."/>
        </authorList>
    </citation>
    <scope>NUCLEOTIDE SEQUENCE</scope>
</reference>
<evidence type="ECO:0000259" key="2">
    <source>
        <dbReference type="Pfam" id="PF00266"/>
    </source>
</evidence>
<dbReference type="PANTHER" id="PTHR43092:SF2">
    <property type="entry name" value="HERCYNYLCYSTEINE SULFOXIDE LYASE"/>
    <property type="match status" value="1"/>
</dbReference>
<organism evidence="4 5">
    <name type="scientific">Mycena citricolor</name>
    <dbReference type="NCBI Taxonomy" id="2018698"/>
    <lineage>
        <taxon>Eukaryota</taxon>
        <taxon>Fungi</taxon>
        <taxon>Dikarya</taxon>
        <taxon>Basidiomycota</taxon>
        <taxon>Agaricomycotina</taxon>
        <taxon>Agaricomycetes</taxon>
        <taxon>Agaricomycetidae</taxon>
        <taxon>Agaricales</taxon>
        <taxon>Marasmiineae</taxon>
        <taxon>Mycenaceae</taxon>
        <taxon>Mycena</taxon>
    </lineage>
</organism>
<evidence type="ECO:0000313" key="3">
    <source>
        <dbReference type="EMBL" id="CAK5271761.1"/>
    </source>
</evidence>
<dbReference type="EMBL" id="CAVNYO010000174">
    <property type="protein sequence ID" value="CAK5271761.1"/>
    <property type="molecule type" value="Genomic_DNA"/>
</dbReference>
<evidence type="ECO:0000313" key="4">
    <source>
        <dbReference type="EMBL" id="CAK5271881.1"/>
    </source>
</evidence>
<accession>A0AAD2H9M2</accession>
<dbReference type="AlphaFoldDB" id="A0AAD2H9M2"/>
<dbReference type="Pfam" id="PF00266">
    <property type="entry name" value="Aminotran_5"/>
    <property type="match status" value="1"/>
</dbReference>
<evidence type="ECO:0000256" key="1">
    <source>
        <dbReference type="ARBA" id="ARBA00022898"/>
    </source>
</evidence>
<dbReference type="InterPro" id="IPR000192">
    <property type="entry name" value="Aminotrans_V_dom"/>
</dbReference>
<feature type="domain" description="Aminotransferase class V" evidence="2">
    <location>
        <begin position="80"/>
        <end position="390"/>
    </location>
</feature>
<protein>
    <recommendedName>
        <fullName evidence="2">Aminotransferase class V domain-containing protein</fullName>
    </recommendedName>
</protein>
<dbReference type="Proteomes" id="UP001295794">
    <property type="component" value="Unassembled WGS sequence"/>
</dbReference>
<evidence type="ECO:0000313" key="5">
    <source>
        <dbReference type="Proteomes" id="UP001295794"/>
    </source>
</evidence>
<gene>
    <name evidence="3" type="ORF">MYCIT1_LOCUS17051</name>
    <name evidence="4" type="ORF">MYCIT1_LOCUS17266</name>
</gene>
<name>A0AAD2H9M2_9AGAR</name>
<dbReference type="InterPro" id="IPR015424">
    <property type="entry name" value="PyrdxlP-dep_Trfase"/>
</dbReference>
<keyword evidence="1" id="KW-0663">Pyridoxal phosphate</keyword>
<dbReference type="EMBL" id="CAVNYO010000178">
    <property type="protein sequence ID" value="CAK5271881.1"/>
    <property type="molecule type" value="Genomic_DNA"/>
</dbReference>
<proteinExistence type="predicted"/>
<keyword evidence="5" id="KW-1185">Reference proteome</keyword>
<dbReference type="SUPFAM" id="SSF53383">
    <property type="entry name" value="PLP-dependent transferases"/>
    <property type="match status" value="1"/>
</dbReference>
<dbReference type="Gene3D" id="3.40.640.10">
    <property type="entry name" value="Type I PLP-dependent aspartate aminotransferase-like (Major domain)"/>
    <property type="match status" value="1"/>
</dbReference>
<dbReference type="InterPro" id="IPR015421">
    <property type="entry name" value="PyrdxlP-dep_Trfase_major"/>
</dbReference>
<dbReference type="InterPro" id="IPR015422">
    <property type="entry name" value="PyrdxlP-dep_Trfase_small"/>
</dbReference>
<dbReference type="PANTHER" id="PTHR43092">
    <property type="entry name" value="L-CYSTEINE DESULFHYDRASE"/>
    <property type="match status" value="1"/>
</dbReference>